<dbReference type="AlphaFoldDB" id="A0A226DRB4"/>
<feature type="chain" id="PRO_5013189148" evidence="2">
    <location>
        <begin position="17"/>
        <end position="133"/>
    </location>
</feature>
<evidence type="ECO:0000256" key="1">
    <source>
        <dbReference type="SAM" id="Phobius"/>
    </source>
</evidence>
<name>A0A226DRB4_FOLCA</name>
<reference evidence="3 4" key="1">
    <citation type="submission" date="2015-12" db="EMBL/GenBank/DDBJ databases">
        <title>The genome of Folsomia candida.</title>
        <authorList>
            <person name="Faddeeva A."/>
            <person name="Derks M.F."/>
            <person name="Anvar Y."/>
            <person name="Smit S."/>
            <person name="Van Straalen N."/>
            <person name="Roelofs D."/>
        </authorList>
    </citation>
    <scope>NUCLEOTIDE SEQUENCE [LARGE SCALE GENOMIC DNA]</scope>
    <source>
        <strain evidence="3 4">VU population</strain>
        <tissue evidence="3">Whole body</tissue>
    </source>
</reference>
<keyword evidence="2" id="KW-0732">Signal</keyword>
<keyword evidence="1" id="KW-0812">Transmembrane</keyword>
<evidence type="ECO:0000313" key="3">
    <source>
        <dbReference type="EMBL" id="OXA47548.1"/>
    </source>
</evidence>
<evidence type="ECO:0000313" key="4">
    <source>
        <dbReference type="Proteomes" id="UP000198287"/>
    </source>
</evidence>
<feature type="transmembrane region" description="Helical" evidence="1">
    <location>
        <begin position="64"/>
        <end position="87"/>
    </location>
</feature>
<protein>
    <submittedName>
        <fullName evidence="3">Uncharacterized protein</fullName>
    </submittedName>
</protein>
<sequence>MKLVLNLLVFVTTTFADTNDVPTEKSVWTGNKSSSCPTYCAYCVAGTCYDYYDIDSGNDHGLGLAWIIIICIVVAFVVVFICIPNLICFCRDYCCFKSGPTRQTRLADDQGQALPSLEKQFGVQENPPGRQAE</sequence>
<organism evidence="3 4">
    <name type="scientific">Folsomia candida</name>
    <name type="common">Springtail</name>
    <dbReference type="NCBI Taxonomy" id="158441"/>
    <lineage>
        <taxon>Eukaryota</taxon>
        <taxon>Metazoa</taxon>
        <taxon>Ecdysozoa</taxon>
        <taxon>Arthropoda</taxon>
        <taxon>Hexapoda</taxon>
        <taxon>Collembola</taxon>
        <taxon>Entomobryomorpha</taxon>
        <taxon>Isotomoidea</taxon>
        <taxon>Isotomidae</taxon>
        <taxon>Proisotominae</taxon>
        <taxon>Folsomia</taxon>
    </lineage>
</organism>
<comment type="caution">
    <text evidence="3">The sequence shown here is derived from an EMBL/GenBank/DDBJ whole genome shotgun (WGS) entry which is preliminary data.</text>
</comment>
<accession>A0A226DRB4</accession>
<proteinExistence type="predicted"/>
<keyword evidence="4" id="KW-1185">Reference proteome</keyword>
<keyword evidence="1" id="KW-0472">Membrane</keyword>
<dbReference type="EMBL" id="LNIX01000013">
    <property type="protein sequence ID" value="OXA47548.1"/>
    <property type="molecule type" value="Genomic_DNA"/>
</dbReference>
<evidence type="ECO:0000256" key="2">
    <source>
        <dbReference type="SAM" id="SignalP"/>
    </source>
</evidence>
<dbReference type="Proteomes" id="UP000198287">
    <property type="component" value="Unassembled WGS sequence"/>
</dbReference>
<keyword evidence="1" id="KW-1133">Transmembrane helix</keyword>
<feature type="signal peptide" evidence="2">
    <location>
        <begin position="1"/>
        <end position="16"/>
    </location>
</feature>
<gene>
    <name evidence="3" type="ORF">Fcan01_17982</name>
</gene>